<dbReference type="KEGG" id="ccal:108625201"/>
<protein>
    <submittedName>
        <fullName evidence="16">Neuropeptides capa receptor-like isoform X1</fullName>
    </submittedName>
</protein>
<dbReference type="GeneID" id="108625201"/>
<dbReference type="PROSITE" id="PS00237">
    <property type="entry name" value="G_PROTEIN_RECEP_F1_1"/>
    <property type="match status" value="1"/>
</dbReference>
<proteinExistence type="inferred from homology"/>
<feature type="transmembrane region" description="Helical" evidence="13">
    <location>
        <begin position="203"/>
        <end position="224"/>
    </location>
</feature>
<reference evidence="16" key="1">
    <citation type="submission" date="2025-08" db="UniProtKB">
        <authorList>
            <consortium name="RefSeq"/>
        </authorList>
    </citation>
    <scope>IDENTIFICATION</scope>
    <source>
        <tissue evidence="16">Whole body</tissue>
    </source>
</reference>
<dbReference type="Proteomes" id="UP000694925">
    <property type="component" value="Unplaced"/>
</dbReference>
<evidence type="ECO:0000256" key="1">
    <source>
        <dbReference type="ARBA" id="ARBA00004651"/>
    </source>
</evidence>
<evidence type="ECO:0000256" key="8">
    <source>
        <dbReference type="ARBA" id="ARBA00023157"/>
    </source>
</evidence>
<dbReference type="CDD" id="cd15134">
    <property type="entry name" value="7tmA_capaR"/>
    <property type="match status" value="1"/>
</dbReference>
<evidence type="ECO:0000313" key="16">
    <source>
        <dbReference type="RefSeq" id="XP_017880489.1"/>
    </source>
</evidence>
<dbReference type="Pfam" id="PF00001">
    <property type="entry name" value="7tm_1"/>
    <property type="match status" value="1"/>
</dbReference>
<dbReference type="PANTHER" id="PTHR24243:SF107">
    <property type="entry name" value="NEUROPEPTIDES CAPA RECEPTOR"/>
    <property type="match status" value="1"/>
</dbReference>
<keyword evidence="9 12" id="KW-0675">Receptor</keyword>
<evidence type="ECO:0000256" key="4">
    <source>
        <dbReference type="ARBA" id="ARBA00022692"/>
    </source>
</evidence>
<keyword evidence="3" id="KW-1003">Cell membrane</keyword>
<keyword evidence="11 12" id="KW-0807">Transducer</keyword>
<dbReference type="PANTHER" id="PTHR24243">
    <property type="entry name" value="G-PROTEIN COUPLED RECEPTOR"/>
    <property type="match status" value="1"/>
</dbReference>
<evidence type="ECO:0000256" key="11">
    <source>
        <dbReference type="ARBA" id="ARBA00023224"/>
    </source>
</evidence>
<dbReference type="GO" id="GO:0001607">
    <property type="term" value="F:neuromedin U receptor activity"/>
    <property type="evidence" value="ECO:0007669"/>
    <property type="project" value="InterPro"/>
</dbReference>
<accession>A0AAJ7IYU8</accession>
<evidence type="ECO:0000256" key="13">
    <source>
        <dbReference type="SAM" id="Phobius"/>
    </source>
</evidence>
<sequence>MNASGDYYENISDEADYLERVRGPKYLPLTLVLPVTLAYVCIFVTGFVGNVITCIVILRNTTMQTATNYYLFNLAISDLLLLVLGLPFELNIFWRQYPWQWGVGICKLRAYVSETSSYVSVLTIVAFSVERYLAIYHPLRHYGSGLKRSMRSIFGIWLIALIFAIPFAVYIDVDYVEYPENSKLFEESAICVMLRENMPDFPICQLSCTLFFLVPMAFIAVLYLRIGLKIQKDTLSMNVEGSVHGETKQAQSRKTITRMLSAVVITFFICWAPFHVQRLLYVYQVTMSDDVSQWVYALTGCLYYFSTTINPILYNVMSVKYRNAFKETCRCSPNNPSISRVGLTMSSMRESSTICGAGPSGGSQVFRVRSVNYHRTMKYSMTGSVENNSRVTAQLNSDDDERVKRRNTVASDSLTADKSVHFLQEPKKLAFLVQAKNGRLKCQMSDNSHALSNETHI</sequence>
<evidence type="ECO:0000256" key="5">
    <source>
        <dbReference type="ARBA" id="ARBA00022989"/>
    </source>
</evidence>
<evidence type="ECO:0000256" key="10">
    <source>
        <dbReference type="ARBA" id="ARBA00023180"/>
    </source>
</evidence>
<dbReference type="PRINTS" id="PR01565">
    <property type="entry name" value="NEUROMEDINUR"/>
</dbReference>
<feature type="transmembrane region" description="Helical" evidence="13">
    <location>
        <begin position="256"/>
        <end position="274"/>
    </location>
</feature>
<comment type="subcellular location">
    <subcellularLocation>
        <location evidence="1">Cell membrane</location>
        <topology evidence="1">Multi-pass membrane protein</topology>
    </subcellularLocation>
</comment>
<evidence type="ECO:0000256" key="2">
    <source>
        <dbReference type="ARBA" id="ARBA00010663"/>
    </source>
</evidence>
<evidence type="ECO:0000256" key="9">
    <source>
        <dbReference type="ARBA" id="ARBA00023170"/>
    </source>
</evidence>
<dbReference type="InterPro" id="IPR017452">
    <property type="entry name" value="GPCR_Rhodpsn_7TM"/>
</dbReference>
<organism evidence="15 16">
    <name type="scientific">Ceratina calcarata</name>
    <dbReference type="NCBI Taxonomy" id="156304"/>
    <lineage>
        <taxon>Eukaryota</taxon>
        <taxon>Metazoa</taxon>
        <taxon>Ecdysozoa</taxon>
        <taxon>Arthropoda</taxon>
        <taxon>Hexapoda</taxon>
        <taxon>Insecta</taxon>
        <taxon>Pterygota</taxon>
        <taxon>Neoptera</taxon>
        <taxon>Endopterygota</taxon>
        <taxon>Hymenoptera</taxon>
        <taxon>Apocrita</taxon>
        <taxon>Aculeata</taxon>
        <taxon>Apoidea</taxon>
        <taxon>Anthophila</taxon>
        <taxon>Apidae</taxon>
        <taxon>Ceratina</taxon>
        <taxon>Zadontomerus</taxon>
    </lineage>
</organism>
<evidence type="ECO:0000256" key="3">
    <source>
        <dbReference type="ARBA" id="ARBA00022475"/>
    </source>
</evidence>
<keyword evidence="8" id="KW-1015">Disulfide bond</keyword>
<evidence type="ECO:0000256" key="7">
    <source>
        <dbReference type="ARBA" id="ARBA00023136"/>
    </source>
</evidence>
<dbReference type="PROSITE" id="PS50262">
    <property type="entry name" value="G_PROTEIN_RECEP_F1_2"/>
    <property type="match status" value="1"/>
</dbReference>
<feature type="transmembrane region" description="Helical" evidence="13">
    <location>
        <begin position="150"/>
        <end position="171"/>
    </location>
</feature>
<dbReference type="RefSeq" id="XP_017880489.1">
    <property type="nucleotide sequence ID" value="XM_018025000.2"/>
</dbReference>
<keyword evidence="7 13" id="KW-0472">Membrane</keyword>
<dbReference type="GO" id="GO:0005886">
    <property type="term" value="C:plasma membrane"/>
    <property type="evidence" value="ECO:0007669"/>
    <property type="project" value="UniProtKB-SubCell"/>
</dbReference>
<dbReference type="PRINTS" id="PR00237">
    <property type="entry name" value="GPCRRHODOPSN"/>
</dbReference>
<dbReference type="InterPro" id="IPR005390">
    <property type="entry name" value="NeuromedU_rcpt"/>
</dbReference>
<keyword evidence="15" id="KW-1185">Reference proteome</keyword>
<keyword evidence="5 13" id="KW-1133">Transmembrane helix</keyword>
<feature type="transmembrane region" description="Helical" evidence="13">
    <location>
        <begin position="70"/>
        <end position="88"/>
    </location>
</feature>
<feature type="transmembrane region" description="Helical" evidence="13">
    <location>
        <begin position="294"/>
        <end position="316"/>
    </location>
</feature>
<keyword evidence="4 12" id="KW-0812">Transmembrane</keyword>
<keyword evidence="6 12" id="KW-0297">G-protein coupled receptor</keyword>
<dbReference type="AlphaFoldDB" id="A0AAJ7IYU8"/>
<evidence type="ECO:0000256" key="6">
    <source>
        <dbReference type="ARBA" id="ARBA00023040"/>
    </source>
</evidence>
<comment type="similarity">
    <text evidence="2 12">Belongs to the G-protein coupled receptor 1 family.</text>
</comment>
<evidence type="ECO:0000259" key="14">
    <source>
        <dbReference type="PROSITE" id="PS50262"/>
    </source>
</evidence>
<dbReference type="SUPFAM" id="SSF81321">
    <property type="entry name" value="Family A G protein-coupled receptor-like"/>
    <property type="match status" value="1"/>
</dbReference>
<feature type="transmembrane region" description="Helical" evidence="13">
    <location>
        <begin position="37"/>
        <end position="58"/>
    </location>
</feature>
<dbReference type="InterPro" id="IPR000276">
    <property type="entry name" value="GPCR_Rhodpsn"/>
</dbReference>
<evidence type="ECO:0000313" key="15">
    <source>
        <dbReference type="Proteomes" id="UP000694925"/>
    </source>
</evidence>
<feature type="transmembrane region" description="Helical" evidence="13">
    <location>
        <begin position="108"/>
        <end position="129"/>
    </location>
</feature>
<evidence type="ECO:0000256" key="12">
    <source>
        <dbReference type="RuleBase" id="RU000688"/>
    </source>
</evidence>
<name>A0AAJ7IYU8_9HYME</name>
<feature type="domain" description="G-protein coupled receptors family 1 profile" evidence="14">
    <location>
        <begin position="49"/>
        <end position="314"/>
    </location>
</feature>
<dbReference type="Gene3D" id="1.20.1070.10">
    <property type="entry name" value="Rhodopsin 7-helix transmembrane proteins"/>
    <property type="match status" value="1"/>
</dbReference>
<keyword evidence="10" id="KW-0325">Glycoprotein</keyword>
<gene>
    <name evidence="16" type="primary">LOC108625201</name>
</gene>